<dbReference type="Pfam" id="PF03572">
    <property type="entry name" value="Peptidase_S41"/>
    <property type="match status" value="1"/>
</dbReference>
<dbReference type="Gene3D" id="2.60.120.260">
    <property type="entry name" value="Galactose-binding domain-like"/>
    <property type="match status" value="1"/>
</dbReference>
<reference evidence="3 4" key="1">
    <citation type="submission" date="2018-10" db="EMBL/GenBank/DDBJ databases">
        <title>Sphingobacterium sp. M05W1-28.</title>
        <authorList>
            <person name="Cai H."/>
        </authorList>
    </citation>
    <scope>NUCLEOTIDE SEQUENCE [LARGE SCALE GENOMIC DNA]</scope>
    <source>
        <strain evidence="3 4">M05W1-28</strain>
    </source>
</reference>
<evidence type="ECO:0000256" key="1">
    <source>
        <dbReference type="SAM" id="SignalP"/>
    </source>
</evidence>
<dbReference type="InterPro" id="IPR005151">
    <property type="entry name" value="Tail-specific_protease"/>
</dbReference>
<dbReference type="CDD" id="cd07562">
    <property type="entry name" value="Peptidase_S41_TRI"/>
    <property type="match status" value="1"/>
</dbReference>
<dbReference type="Gene3D" id="2.30.42.10">
    <property type="match status" value="1"/>
</dbReference>
<dbReference type="Gene3D" id="3.90.226.10">
    <property type="entry name" value="2-enoyl-CoA Hydratase, Chain A, domain 1"/>
    <property type="match status" value="1"/>
</dbReference>
<dbReference type="EMBL" id="RBWS01000025">
    <property type="protein sequence ID" value="RKO68895.1"/>
    <property type="molecule type" value="Genomic_DNA"/>
</dbReference>
<name>A0A420VRI3_9SPHI</name>
<feature type="chain" id="PRO_5019292841" evidence="1">
    <location>
        <begin position="30"/>
        <end position="749"/>
    </location>
</feature>
<comment type="caution">
    <text evidence="3">The sequence shown here is derived from an EMBL/GenBank/DDBJ whole genome shotgun (WGS) entry which is preliminary data.</text>
</comment>
<keyword evidence="4" id="KW-1185">Reference proteome</keyword>
<feature type="domain" description="Tail specific protease" evidence="2">
    <location>
        <begin position="515"/>
        <end position="725"/>
    </location>
</feature>
<dbReference type="InterPro" id="IPR029045">
    <property type="entry name" value="ClpP/crotonase-like_dom_sf"/>
</dbReference>
<dbReference type="GO" id="GO:0030288">
    <property type="term" value="C:outer membrane-bounded periplasmic space"/>
    <property type="evidence" value="ECO:0007669"/>
    <property type="project" value="TreeGrafter"/>
</dbReference>
<dbReference type="InterPro" id="IPR036034">
    <property type="entry name" value="PDZ_sf"/>
</dbReference>
<dbReference type="GO" id="GO:0006508">
    <property type="term" value="P:proteolysis"/>
    <property type="evidence" value="ECO:0007669"/>
    <property type="project" value="InterPro"/>
</dbReference>
<dbReference type="OrthoDB" id="5379939at2"/>
<dbReference type="SUPFAM" id="SSF50156">
    <property type="entry name" value="PDZ domain-like"/>
    <property type="match status" value="1"/>
</dbReference>
<organism evidence="3 4">
    <name type="scientific">Sphingobacterium puteale</name>
    <dbReference type="NCBI Taxonomy" id="2420510"/>
    <lineage>
        <taxon>Bacteria</taxon>
        <taxon>Pseudomonadati</taxon>
        <taxon>Bacteroidota</taxon>
        <taxon>Sphingobacteriia</taxon>
        <taxon>Sphingobacteriales</taxon>
        <taxon>Sphingobacteriaceae</taxon>
        <taxon>Sphingobacterium</taxon>
    </lineage>
</organism>
<feature type="signal peptide" evidence="1">
    <location>
        <begin position="1"/>
        <end position="29"/>
    </location>
</feature>
<dbReference type="AlphaFoldDB" id="A0A420VRI3"/>
<keyword evidence="1" id="KW-0732">Signal</keyword>
<sequence length="749" mass="84332">MTRIRSILKQIRRVSILPLLCIAHFNGMAQVKPTKPQLNLDFEKVKNGRPIGWGITSNSQYAGQLDSGIVQHGKYSVSLTHLDGEGGFGNIGITIPYSYPGKKITLSGYLKTENVSDGFAGLWMRIDPKVAFDNMNKQQIKGTQDWTKYEITLDLDPTKTKAIVFGGILIGKGKMWIDNLNIQIDGKDIATLEPIAPARIPAEEDHEFDQGSNIGTFELDQNKQKALKDLGLIWGFLKYYHPQIAAGNYNWDYALFRVLPKILAAHNQQQRDQVLTAWIRSLGTYDTQIDTQEEHREIKLRPDLSWISSSGFSATLQLELQKVRKAKRNGSNYYIELASGIGNPVINNENPYAGMDMKDPGYRILSLYRYWNLIQYYFPYKEQIRKDWKTVLDEFIPKMVAADNTKAYTLTTLELIGNIHDTHANIWSKNKIIDEFRGERIAACYADFIQDKAVITGFHDKERGNIAGLKVGDILTSINGKPIESIVAEQLKYYPASNLPTQRRDIANNLLRSNDSTLQLTIQDGKKVYNRSVPTYPMDKMPLYSKYRNTDTCFKMLDRDIAYFNNGNAKRNYLSDLVEHVKNTKGLIIDCRNYPSEFIVHDVCSYLLPRATTFTKITVGDISTPGLFYTLVDQKTGNTNPDYYKGKVVILVNEITQSSAEFHAMAYSTHPNAQVIGSTTAAADGNVSPFFLPGGIRTMFSGIGIYYPNGDDTQRVGVKLDVDVSPTIDGIKAGKDEVLEKAIALIRQP</sequence>
<dbReference type="PANTHER" id="PTHR32060">
    <property type="entry name" value="TAIL-SPECIFIC PROTEASE"/>
    <property type="match status" value="1"/>
</dbReference>
<dbReference type="Gene3D" id="3.30.750.44">
    <property type="match status" value="1"/>
</dbReference>
<dbReference type="PANTHER" id="PTHR32060:SF30">
    <property type="entry name" value="CARBOXY-TERMINAL PROCESSING PROTEASE CTPA"/>
    <property type="match status" value="1"/>
</dbReference>
<dbReference type="SUPFAM" id="SSF52096">
    <property type="entry name" value="ClpP/crotonase"/>
    <property type="match status" value="1"/>
</dbReference>
<evidence type="ECO:0000313" key="4">
    <source>
        <dbReference type="Proteomes" id="UP000282423"/>
    </source>
</evidence>
<proteinExistence type="predicted"/>
<gene>
    <name evidence="3" type="ORF">D7322_25140</name>
</gene>
<evidence type="ECO:0000259" key="2">
    <source>
        <dbReference type="SMART" id="SM00245"/>
    </source>
</evidence>
<dbReference type="RefSeq" id="WP_121126934.1">
    <property type="nucleotide sequence ID" value="NZ_RBWS01000025.1"/>
</dbReference>
<dbReference type="SMART" id="SM00245">
    <property type="entry name" value="TSPc"/>
    <property type="match status" value="1"/>
</dbReference>
<evidence type="ECO:0000313" key="3">
    <source>
        <dbReference type="EMBL" id="RKO68895.1"/>
    </source>
</evidence>
<dbReference type="Proteomes" id="UP000282423">
    <property type="component" value="Unassembled WGS sequence"/>
</dbReference>
<protein>
    <submittedName>
        <fullName evidence="3">Peptidase S41</fullName>
    </submittedName>
</protein>
<accession>A0A420VRI3</accession>
<dbReference type="GO" id="GO:0008236">
    <property type="term" value="F:serine-type peptidase activity"/>
    <property type="evidence" value="ECO:0007669"/>
    <property type="project" value="InterPro"/>
</dbReference>
<dbReference type="GO" id="GO:0004175">
    <property type="term" value="F:endopeptidase activity"/>
    <property type="evidence" value="ECO:0007669"/>
    <property type="project" value="TreeGrafter"/>
</dbReference>
<dbReference type="GO" id="GO:0007165">
    <property type="term" value="P:signal transduction"/>
    <property type="evidence" value="ECO:0007669"/>
    <property type="project" value="TreeGrafter"/>
</dbReference>